<dbReference type="Proteomes" id="UP000000496">
    <property type="component" value="Chromosome gsn.131"/>
</dbReference>
<protein>
    <submittedName>
        <fullName evidence="1">Uncharacterized protein</fullName>
    </submittedName>
</protein>
<reference evidence="1 2" key="2">
    <citation type="journal article" date="2011" name="Mol. Biol. Evol.">
        <title>Unity in variety--the pan-genome of the Chlamydiae.</title>
        <authorList>
            <person name="Collingro A."/>
            <person name="Tischler P."/>
            <person name="Weinmaier T."/>
            <person name="Penz T."/>
            <person name="Heinz E."/>
            <person name="Brunham R.C."/>
            <person name="Read T.D."/>
            <person name="Bavoil P.M."/>
            <person name="Sachse K."/>
            <person name="Kahane S."/>
            <person name="Friedman M.G."/>
            <person name="Rattei T."/>
            <person name="Myers G.S."/>
            <person name="Horn M."/>
        </authorList>
    </citation>
    <scope>NUCLEOTIDE SEQUENCE [LARGE SCALE GENOMIC DNA]</scope>
    <source>
        <strain evidence="2">ATCC VR-1471 / Z</strain>
    </source>
</reference>
<keyword evidence="2" id="KW-1185">Reference proteome</keyword>
<dbReference type="EMBL" id="FR872582">
    <property type="protein sequence ID" value="CCB89737.1"/>
    <property type="molecule type" value="Genomic_DNA"/>
</dbReference>
<dbReference type="RefSeq" id="WP_013944203.1">
    <property type="nucleotide sequence ID" value="NC_015713.1"/>
</dbReference>
<sequence length="61" mass="7315">MSKKEKFKMVDECINYYKVGQIQGTEFEIIIKAPTKFRKIWLVKLNELTTCLEEIEDLEEE</sequence>
<evidence type="ECO:0000313" key="1">
    <source>
        <dbReference type="EMBL" id="CCB89737.1"/>
    </source>
</evidence>
<dbReference type="STRING" id="331113.SNE_A18600"/>
<name>F8L399_SIMNZ</name>
<dbReference type="HOGENOM" id="CLU_2920278_0_0_0"/>
<organism evidence="1 2">
    <name type="scientific">Simkania negevensis (strain ATCC VR-1471 / DSM 27360 / Z)</name>
    <dbReference type="NCBI Taxonomy" id="331113"/>
    <lineage>
        <taxon>Bacteria</taxon>
        <taxon>Pseudomonadati</taxon>
        <taxon>Chlamydiota</taxon>
        <taxon>Chlamydiia</taxon>
        <taxon>Parachlamydiales</taxon>
        <taxon>Simkaniaceae</taxon>
        <taxon>Simkania</taxon>
    </lineage>
</organism>
<dbReference type="KEGG" id="sng:SNE_A18600"/>
<reference key="1">
    <citation type="journal article" date="2011" name="Mol. Biol. Evol.">
        <title>Unity in variety -- the pan-genome of the Chlamydiae.</title>
        <authorList>
            <person name="Collingro A."/>
            <person name="Tischler P."/>
            <person name="Weinmaier T."/>
            <person name="Penz T."/>
            <person name="Heinz E."/>
            <person name="Brunham R.C."/>
            <person name="Read T.D."/>
            <person name="Bavoil P.M."/>
            <person name="Sachse K."/>
            <person name="Kahane S."/>
            <person name="Friedman M.G."/>
            <person name="Rattei T."/>
            <person name="Myers G.S.A."/>
            <person name="Horn M."/>
        </authorList>
    </citation>
    <scope>NUCLEOTIDE SEQUENCE</scope>
    <source>
        <strain>Z</strain>
    </source>
</reference>
<dbReference type="AlphaFoldDB" id="F8L399"/>
<proteinExistence type="predicted"/>
<evidence type="ECO:0000313" key="2">
    <source>
        <dbReference type="Proteomes" id="UP000000496"/>
    </source>
</evidence>
<accession>F8L399</accession>
<gene>
    <name evidence="1" type="ordered locus">SNE_A18600</name>
</gene>